<reference evidence="1" key="1">
    <citation type="submission" date="2020-06" db="EMBL/GenBank/DDBJ databases">
        <title>Unique genomic features of the anaerobic methanotrophic archaea.</title>
        <authorList>
            <person name="Chadwick G.L."/>
            <person name="Skennerton C.T."/>
            <person name="Laso-Perez R."/>
            <person name="Leu A.O."/>
            <person name="Speth D.R."/>
            <person name="Yu H."/>
            <person name="Morgan-Lang C."/>
            <person name="Hatzenpichler R."/>
            <person name="Goudeau D."/>
            <person name="Malmstrom R."/>
            <person name="Brazelton W.J."/>
            <person name="Woyke T."/>
            <person name="Hallam S.J."/>
            <person name="Tyson G.W."/>
            <person name="Wegener G."/>
            <person name="Boetius A."/>
            <person name="Orphan V."/>
        </authorList>
    </citation>
    <scope>NUCLEOTIDE SEQUENCE</scope>
</reference>
<dbReference type="InterPro" id="IPR029060">
    <property type="entry name" value="PIN-like_dom_sf"/>
</dbReference>
<accession>A0A7G9YWH3</accession>
<evidence type="ECO:0000313" key="1">
    <source>
        <dbReference type="EMBL" id="QNO52357.1"/>
    </source>
</evidence>
<evidence type="ECO:0008006" key="2">
    <source>
        <dbReference type="Google" id="ProtNLM"/>
    </source>
</evidence>
<gene>
    <name evidence="1" type="ORF">CJELADDK_00036</name>
</gene>
<name>A0A7G9YWH3_9EURY</name>
<protein>
    <recommendedName>
        <fullName evidence="2">PIN domain-containing protein</fullName>
    </recommendedName>
</protein>
<dbReference type="SUPFAM" id="SSF88723">
    <property type="entry name" value="PIN domain-like"/>
    <property type="match status" value="1"/>
</dbReference>
<organism evidence="1">
    <name type="scientific">Candidatus Methanophagaceae archaeon ANME-1 ERB6</name>
    <dbReference type="NCBI Taxonomy" id="2759912"/>
    <lineage>
        <taxon>Archaea</taxon>
        <taxon>Methanobacteriati</taxon>
        <taxon>Methanobacteriota</taxon>
        <taxon>Stenosarchaea group</taxon>
        <taxon>Methanomicrobia</taxon>
        <taxon>Candidatus Methanophagales</taxon>
        <taxon>Candidatus Methanophagaceae</taxon>
    </lineage>
</organism>
<dbReference type="EMBL" id="MT631508">
    <property type="protein sequence ID" value="QNO52357.1"/>
    <property type="molecule type" value="Genomic_DNA"/>
</dbReference>
<sequence>MIKMKKCGINAMDALHIAVAAENEVDTFITTDDDILKRRGGISNGIEVKNPKEVDG</sequence>
<proteinExistence type="predicted"/>
<dbReference type="AlphaFoldDB" id="A0A7G9YWH3"/>